<protein>
    <submittedName>
        <fullName evidence="2">Uncharacterized protein</fullName>
    </submittedName>
</protein>
<sequence length="44" mass="5236">MIEIQSTNPLERITLQVKHRTDVVYGGGRRRQHRSSTRELSWSR</sequence>
<name>A0ABW0AW34_9ACTN</name>
<feature type="region of interest" description="Disordered" evidence="1">
    <location>
        <begin position="24"/>
        <end position="44"/>
    </location>
</feature>
<gene>
    <name evidence="2" type="ORF">ACFPRH_35540</name>
</gene>
<evidence type="ECO:0000313" key="3">
    <source>
        <dbReference type="Proteomes" id="UP001596160"/>
    </source>
</evidence>
<evidence type="ECO:0000256" key="1">
    <source>
        <dbReference type="SAM" id="MobiDB-lite"/>
    </source>
</evidence>
<proteinExistence type="predicted"/>
<dbReference type="EMBL" id="JBHSKP010000063">
    <property type="protein sequence ID" value="MFC5157040.1"/>
    <property type="molecule type" value="Genomic_DNA"/>
</dbReference>
<dbReference type="RefSeq" id="WP_344486852.1">
    <property type="nucleotide sequence ID" value="NZ_BAAASB010000053.1"/>
</dbReference>
<keyword evidence="3" id="KW-1185">Reference proteome</keyword>
<reference evidence="3" key="1">
    <citation type="journal article" date="2019" name="Int. J. Syst. Evol. Microbiol.">
        <title>The Global Catalogue of Microorganisms (GCM) 10K type strain sequencing project: providing services to taxonomists for standard genome sequencing and annotation.</title>
        <authorList>
            <consortium name="The Broad Institute Genomics Platform"/>
            <consortium name="The Broad Institute Genome Sequencing Center for Infectious Disease"/>
            <person name="Wu L."/>
            <person name="Ma J."/>
        </authorList>
    </citation>
    <scope>NUCLEOTIDE SEQUENCE [LARGE SCALE GENOMIC DNA]</scope>
    <source>
        <strain evidence="3">PCU 266</strain>
    </source>
</reference>
<accession>A0ABW0AW34</accession>
<comment type="caution">
    <text evidence="2">The sequence shown here is derived from an EMBL/GenBank/DDBJ whole genome shotgun (WGS) entry which is preliminary data.</text>
</comment>
<dbReference type="Proteomes" id="UP001596160">
    <property type="component" value="Unassembled WGS sequence"/>
</dbReference>
<organism evidence="2 3">
    <name type="scientific">Streptomyces amakusaensis</name>
    <dbReference type="NCBI Taxonomy" id="67271"/>
    <lineage>
        <taxon>Bacteria</taxon>
        <taxon>Bacillati</taxon>
        <taxon>Actinomycetota</taxon>
        <taxon>Actinomycetes</taxon>
        <taxon>Kitasatosporales</taxon>
        <taxon>Streptomycetaceae</taxon>
        <taxon>Streptomyces</taxon>
    </lineage>
</organism>
<evidence type="ECO:0000313" key="2">
    <source>
        <dbReference type="EMBL" id="MFC5157040.1"/>
    </source>
</evidence>